<dbReference type="Proteomes" id="UP000054977">
    <property type="component" value="Unassembled WGS sequence"/>
</dbReference>
<keyword evidence="8" id="KW-0732">Signal</keyword>
<evidence type="ECO:0000256" key="7">
    <source>
        <dbReference type="RuleBase" id="RU000620"/>
    </source>
</evidence>
<gene>
    <name evidence="10" type="ORF">AWB65_04854</name>
</gene>
<proteinExistence type="inferred from homology"/>
<comment type="subunit">
    <text evidence="7">Homodimer.</text>
</comment>
<evidence type="ECO:0000259" key="9">
    <source>
        <dbReference type="PROSITE" id="PS51373"/>
    </source>
</evidence>
<evidence type="ECO:0000256" key="2">
    <source>
        <dbReference type="ARBA" id="ARBA00022485"/>
    </source>
</evidence>
<dbReference type="EMBL" id="FCNW02000033">
    <property type="protein sequence ID" value="SAL56117.1"/>
    <property type="molecule type" value="Genomic_DNA"/>
</dbReference>
<comment type="function">
    <text evidence="7">Specific class of high-redox-potential 4Fe-4S ferredoxins. Functions in anaerobic electron transport in most purple and in some other photosynthetic bacteria and in at least one genus (Paracoccus) of halophilic, denitrifying bacteria.</text>
</comment>
<dbReference type="Pfam" id="PF01355">
    <property type="entry name" value="HIPIP"/>
    <property type="match status" value="1"/>
</dbReference>
<dbReference type="PROSITE" id="PS51318">
    <property type="entry name" value="TAT"/>
    <property type="match status" value="1"/>
</dbReference>
<protein>
    <recommendedName>
        <fullName evidence="7">High-potential iron-sulfur protein</fullName>
        <shortName evidence="7">HiPIP</shortName>
    </recommendedName>
</protein>
<dbReference type="RefSeq" id="WP_087669559.1">
    <property type="nucleotide sequence ID" value="NZ_FCNW02000033.1"/>
</dbReference>
<evidence type="ECO:0000313" key="11">
    <source>
        <dbReference type="Proteomes" id="UP000054977"/>
    </source>
</evidence>
<keyword evidence="5 7" id="KW-0408">Iron</keyword>
<organism evidence="10 11">
    <name type="scientific">Caballeronia humi</name>
    <dbReference type="NCBI Taxonomy" id="326474"/>
    <lineage>
        <taxon>Bacteria</taxon>
        <taxon>Pseudomonadati</taxon>
        <taxon>Pseudomonadota</taxon>
        <taxon>Betaproteobacteria</taxon>
        <taxon>Burkholderiales</taxon>
        <taxon>Burkholderiaceae</taxon>
        <taxon>Caballeronia</taxon>
    </lineage>
</organism>
<evidence type="ECO:0000256" key="1">
    <source>
        <dbReference type="ARBA" id="ARBA00022448"/>
    </source>
</evidence>
<feature type="signal peptide" evidence="8">
    <location>
        <begin position="1"/>
        <end position="27"/>
    </location>
</feature>
<keyword evidence="11" id="KW-1185">Reference proteome</keyword>
<keyword evidence="6 7" id="KW-0411">Iron-sulfur</keyword>
<dbReference type="GO" id="GO:0019646">
    <property type="term" value="P:aerobic electron transport chain"/>
    <property type="evidence" value="ECO:0007669"/>
    <property type="project" value="InterPro"/>
</dbReference>
<dbReference type="InterPro" id="IPR006311">
    <property type="entry name" value="TAT_signal"/>
</dbReference>
<accession>A0A158II09</accession>
<dbReference type="GO" id="GO:0009055">
    <property type="term" value="F:electron transfer activity"/>
    <property type="evidence" value="ECO:0007669"/>
    <property type="project" value="InterPro"/>
</dbReference>
<feature type="chain" id="PRO_5011115685" description="High-potential iron-sulfur protein" evidence="8">
    <location>
        <begin position="28"/>
        <end position="102"/>
    </location>
</feature>
<dbReference type="InterPro" id="IPR036369">
    <property type="entry name" value="HIPIP_sf"/>
</dbReference>
<keyword evidence="1 7" id="KW-0813">Transport</keyword>
<evidence type="ECO:0000256" key="5">
    <source>
        <dbReference type="ARBA" id="ARBA00023004"/>
    </source>
</evidence>
<evidence type="ECO:0000256" key="4">
    <source>
        <dbReference type="ARBA" id="ARBA00022982"/>
    </source>
</evidence>
<evidence type="ECO:0000256" key="3">
    <source>
        <dbReference type="ARBA" id="ARBA00022723"/>
    </source>
</evidence>
<keyword evidence="3 7" id="KW-0479">Metal-binding</keyword>
<evidence type="ECO:0000256" key="8">
    <source>
        <dbReference type="SAM" id="SignalP"/>
    </source>
</evidence>
<dbReference type="AlphaFoldDB" id="A0A158II09"/>
<sequence>MNPSRRTFMILGIGAGSSLLLSRAALADGPKLSESDPAAVEVGYKEDAKKVDKAKFPNYGAGQDCSNCSLFQGKSTDAWGGCTLFGTKQVAARGWCGSYTNM</sequence>
<comment type="similarity">
    <text evidence="7">Belongs to the high-potential iron-sulfur protein (HiPIP) family.</text>
</comment>
<dbReference type="STRING" id="326474.AWB65_04854"/>
<name>A0A158II09_9BURK</name>
<evidence type="ECO:0000256" key="6">
    <source>
        <dbReference type="ARBA" id="ARBA00023014"/>
    </source>
</evidence>
<dbReference type="OrthoDB" id="5298540at2"/>
<keyword evidence="4 7" id="KW-0249">Electron transport</keyword>
<reference evidence="10" key="1">
    <citation type="submission" date="2016-01" db="EMBL/GenBank/DDBJ databases">
        <authorList>
            <person name="Peeters C."/>
        </authorList>
    </citation>
    <scope>NUCLEOTIDE SEQUENCE [LARGE SCALE GENOMIC DNA]</scope>
    <source>
        <strain evidence="10">LMG 22934</strain>
    </source>
</reference>
<dbReference type="PROSITE" id="PS51373">
    <property type="entry name" value="HIPIP"/>
    <property type="match status" value="1"/>
</dbReference>
<dbReference type="InterPro" id="IPR000170">
    <property type="entry name" value="High_potential_FeS_prot"/>
</dbReference>
<dbReference type="Gene3D" id="4.10.490.10">
    <property type="entry name" value="High potential iron-sulphur protein"/>
    <property type="match status" value="1"/>
</dbReference>
<keyword evidence="2 7" id="KW-0004">4Fe-4S</keyword>
<dbReference type="SUPFAM" id="SSF57652">
    <property type="entry name" value="HIPIP (high potential iron protein)"/>
    <property type="match status" value="1"/>
</dbReference>
<dbReference type="GO" id="GO:0046872">
    <property type="term" value="F:metal ion binding"/>
    <property type="evidence" value="ECO:0007669"/>
    <property type="project" value="UniProtKB-KW"/>
</dbReference>
<feature type="domain" description="High potential iron-sulfur proteins family profile" evidence="9">
    <location>
        <begin position="26"/>
        <end position="102"/>
    </location>
</feature>
<dbReference type="GO" id="GO:0051539">
    <property type="term" value="F:4 iron, 4 sulfur cluster binding"/>
    <property type="evidence" value="ECO:0007669"/>
    <property type="project" value="UniProtKB-KW"/>
</dbReference>
<comment type="caution">
    <text evidence="10">The sequence shown here is derived from an EMBL/GenBank/DDBJ whole genome shotgun (WGS) entry which is preliminary data.</text>
</comment>
<evidence type="ECO:0000313" key="10">
    <source>
        <dbReference type="EMBL" id="SAL56117.1"/>
    </source>
</evidence>